<comment type="caution">
    <text evidence="2">The sequence shown here is derived from an EMBL/GenBank/DDBJ whole genome shotgun (WGS) entry which is preliminary data.</text>
</comment>
<feature type="transmembrane region" description="Helical" evidence="1">
    <location>
        <begin position="221"/>
        <end position="238"/>
    </location>
</feature>
<dbReference type="RefSeq" id="WP_377718870.1">
    <property type="nucleotide sequence ID" value="NZ_JBHSAM010000023.1"/>
</dbReference>
<protein>
    <recommendedName>
        <fullName evidence="4">Phospholipid phosphatase</fullName>
    </recommendedName>
</protein>
<reference evidence="3" key="1">
    <citation type="journal article" date="2019" name="Int. J. Syst. Evol. Microbiol.">
        <title>The Global Catalogue of Microorganisms (GCM) 10K type strain sequencing project: providing services to taxonomists for standard genome sequencing and annotation.</title>
        <authorList>
            <consortium name="The Broad Institute Genomics Platform"/>
            <consortium name="The Broad Institute Genome Sequencing Center for Infectious Disease"/>
            <person name="Wu L."/>
            <person name="Ma J."/>
        </authorList>
    </citation>
    <scope>NUCLEOTIDE SEQUENCE [LARGE SCALE GENOMIC DNA]</scope>
    <source>
        <strain evidence="3">IBRC-M 10987</strain>
    </source>
</reference>
<accession>A0ABV8JZK2</accession>
<organism evidence="2 3">
    <name type="scientific">Paenibacillus xanthanilyticus</name>
    <dbReference type="NCBI Taxonomy" id="1783531"/>
    <lineage>
        <taxon>Bacteria</taxon>
        <taxon>Bacillati</taxon>
        <taxon>Bacillota</taxon>
        <taxon>Bacilli</taxon>
        <taxon>Bacillales</taxon>
        <taxon>Paenibacillaceae</taxon>
        <taxon>Paenibacillus</taxon>
    </lineage>
</organism>
<dbReference type="Proteomes" id="UP001595715">
    <property type="component" value="Unassembled WGS sequence"/>
</dbReference>
<evidence type="ECO:0000256" key="1">
    <source>
        <dbReference type="SAM" id="Phobius"/>
    </source>
</evidence>
<feature type="transmembrane region" description="Helical" evidence="1">
    <location>
        <begin position="94"/>
        <end position="113"/>
    </location>
</feature>
<proteinExistence type="predicted"/>
<gene>
    <name evidence="2" type="ORF">ACFOZ8_11120</name>
</gene>
<feature type="transmembrane region" description="Helical" evidence="1">
    <location>
        <begin position="29"/>
        <end position="48"/>
    </location>
</feature>
<keyword evidence="1" id="KW-0812">Transmembrane</keyword>
<sequence length="258" mass="28815">MQNLRDVMPPNPTHEPHFRRKGMIPIDRYIYAAMAIAYAVLLFVGLSVMRRRGTVEQRDLVLLVLFGLFYDNAVIAVGSAIGEGDTLRVLSYPRFWLHALFTPLLVVVAVDIARSARIRGWFNRSLPIVLAWVVTLGLIVYQSLAVTSREVANLKLEDEYGALRYGTSAEASYPIMVLAAAAAVLLVGAILTFRRRWPWMLVGVGVLVLGRAIPIDIDSSALTNIFELLLLVSILFTIRHFDRNRDRAQWSSAPTAIP</sequence>
<evidence type="ECO:0000313" key="2">
    <source>
        <dbReference type="EMBL" id="MFC4100194.1"/>
    </source>
</evidence>
<dbReference type="EMBL" id="JBHSAM010000023">
    <property type="protein sequence ID" value="MFC4100194.1"/>
    <property type="molecule type" value="Genomic_DNA"/>
</dbReference>
<feature type="transmembrane region" description="Helical" evidence="1">
    <location>
        <begin position="60"/>
        <end position="82"/>
    </location>
</feature>
<keyword evidence="1" id="KW-0472">Membrane</keyword>
<keyword evidence="1" id="KW-1133">Transmembrane helix</keyword>
<feature type="transmembrane region" description="Helical" evidence="1">
    <location>
        <begin position="125"/>
        <end position="144"/>
    </location>
</feature>
<evidence type="ECO:0008006" key="4">
    <source>
        <dbReference type="Google" id="ProtNLM"/>
    </source>
</evidence>
<feature type="transmembrane region" description="Helical" evidence="1">
    <location>
        <begin position="198"/>
        <end position="215"/>
    </location>
</feature>
<keyword evidence="3" id="KW-1185">Reference proteome</keyword>
<name>A0ABV8JZK2_9BACL</name>
<feature type="transmembrane region" description="Helical" evidence="1">
    <location>
        <begin position="171"/>
        <end position="191"/>
    </location>
</feature>
<evidence type="ECO:0000313" key="3">
    <source>
        <dbReference type="Proteomes" id="UP001595715"/>
    </source>
</evidence>